<dbReference type="Proteomes" id="UP000198860">
    <property type="component" value="Unassembled WGS sequence"/>
</dbReference>
<gene>
    <name evidence="1" type="ORF">SAMN05421677_10636</name>
</gene>
<dbReference type="AlphaFoldDB" id="A0A1H0KIY1"/>
<protein>
    <submittedName>
        <fullName evidence="1">Transferase hexapeptide (Six repeat-containing protein)</fullName>
    </submittedName>
</protein>
<dbReference type="SUPFAM" id="SSF51161">
    <property type="entry name" value="Trimeric LpxA-like enzymes"/>
    <property type="match status" value="1"/>
</dbReference>
<evidence type="ECO:0000313" key="1">
    <source>
        <dbReference type="EMBL" id="SDO55908.1"/>
    </source>
</evidence>
<dbReference type="InterPro" id="IPR011004">
    <property type="entry name" value="Trimer_LpxA-like_sf"/>
</dbReference>
<sequence>MINKIFIGIKSIPYYILGNILAACTYDKKYLKGKYFSGKFRGLGKIGWRWVVSDCLSRIIFGINRGVPFPVSPKISISNPRNIHFHVDDLNNFQGFGNYYQAAGGGNIIIGKGCWIAPNVGLITTNHDIKNPSKHAQAKDIKLGENCWIGMNSVILPGVTIGPNTTVGAGSVVTKSYPEGFCVIAGNPAKVIKRL</sequence>
<organism evidence="1 2">
    <name type="scientific">Halobacillus aidingensis</name>
    <dbReference type="NCBI Taxonomy" id="240303"/>
    <lineage>
        <taxon>Bacteria</taxon>
        <taxon>Bacillati</taxon>
        <taxon>Bacillota</taxon>
        <taxon>Bacilli</taxon>
        <taxon>Bacillales</taxon>
        <taxon>Bacillaceae</taxon>
        <taxon>Halobacillus</taxon>
    </lineage>
</organism>
<accession>A0A1H0KIY1</accession>
<keyword evidence="1" id="KW-0808">Transferase</keyword>
<name>A0A1H0KIY1_HALAD</name>
<dbReference type="EMBL" id="FNIZ01000006">
    <property type="protein sequence ID" value="SDO55908.1"/>
    <property type="molecule type" value="Genomic_DNA"/>
</dbReference>
<dbReference type="PANTHER" id="PTHR23416:SF78">
    <property type="entry name" value="LIPOPOLYSACCHARIDE BIOSYNTHESIS O-ACETYL TRANSFERASE WBBJ-RELATED"/>
    <property type="match status" value="1"/>
</dbReference>
<keyword evidence="2" id="KW-1185">Reference proteome</keyword>
<evidence type="ECO:0000313" key="2">
    <source>
        <dbReference type="Proteomes" id="UP000198860"/>
    </source>
</evidence>
<dbReference type="InterPro" id="IPR001451">
    <property type="entry name" value="Hexapep"/>
</dbReference>
<dbReference type="PANTHER" id="PTHR23416">
    <property type="entry name" value="SIALIC ACID SYNTHASE-RELATED"/>
    <property type="match status" value="1"/>
</dbReference>
<dbReference type="RefSeq" id="WP_244157116.1">
    <property type="nucleotide sequence ID" value="NZ_FNIZ01000006.1"/>
</dbReference>
<dbReference type="GO" id="GO:0016740">
    <property type="term" value="F:transferase activity"/>
    <property type="evidence" value="ECO:0007669"/>
    <property type="project" value="UniProtKB-KW"/>
</dbReference>
<dbReference type="Pfam" id="PF00132">
    <property type="entry name" value="Hexapep"/>
    <property type="match status" value="1"/>
</dbReference>
<proteinExistence type="predicted"/>
<dbReference type="STRING" id="240303.SAMN05421677_10636"/>
<dbReference type="InterPro" id="IPR051159">
    <property type="entry name" value="Hexapeptide_acetyltransf"/>
</dbReference>
<dbReference type="Gene3D" id="2.160.10.10">
    <property type="entry name" value="Hexapeptide repeat proteins"/>
    <property type="match status" value="1"/>
</dbReference>
<reference evidence="2" key="1">
    <citation type="submission" date="2016-10" db="EMBL/GenBank/DDBJ databases">
        <authorList>
            <person name="Varghese N."/>
            <person name="Submissions S."/>
        </authorList>
    </citation>
    <scope>NUCLEOTIDE SEQUENCE [LARGE SCALE GENOMIC DNA]</scope>
    <source>
        <strain evidence="2">CGMCC 1.3703</strain>
    </source>
</reference>
<dbReference type="PROSITE" id="PS51257">
    <property type="entry name" value="PROKAR_LIPOPROTEIN"/>
    <property type="match status" value="1"/>
</dbReference>